<dbReference type="OrthoDB" id="3352408at2759"/>
<dbReference type="InterPro" id="IPR006068">
    <property type="entry name" value="ATPase_P-typ_cation-transptr_C"/>
</dbReference>
<keyword evidence="4" id="KW-0547">Nucleotide-binding</keyword>
<evidence type="ECO:0000256" key="3">
    <source>
        <dbReference type="ARBA" id="ARBA00022692"/>
    </source>
</evidence>
<dbReference type="Pfam" id="PF00122">
    <property type="entry name" value="E1-E2_ATPase"/>
    <property type="match status" value="1"/>
</dbReference>
<dbReference type="InterPro" id="IPR059000">
    <property type="entry name" value="ATPase_P-type_domA"/>
</dbReference>
<dbReference type="GO" id="GO:0005391">
    <property type="term" value="F:P-type sodium:potassium-exchanging transporter activity"/>
    <property type="evidence" value="ECO:0007669"/>
    <property type="project" value="TreeGrafter"/>
</dbReference>
<feature type="transmembrane region" description="Helical" evidence="8">
    <location>
        <begin position="639"/>
        <end position="660"/>
    </location>
</feature>
<dbReference type="Pfam" id="PF00690">
    <property type="entry name" value="Cation_ATPase_N"/>
    <property type="match status" value="1"/>
</dbReference>
<evidence type="ECO:0000256" key="1">
    <source>
        <dbReference type="ARBA" id="ARBA00004651"/>
    </source>
</evidence>
<sequence>EVREWLRRRFKRRLSSQCASEDISDGSHHQLLKDIELDCTFFEHTLTMEQLNDLFPLSRICLQDARRTRGLNKDEVIARLSKDGRNIVCPVTGKDALKIFLAQFLNTFRIFLLLVALMCFAIFLIDTEHLLELYLMLILLGVFLALSLISYWQERSAYTQVRGFKSMVPTFCVVVRSGRHSRVNASEIVVGDVVYLSSGSRVPADLRLIYTDGLFLETSWISGEMDPLEFYDESVGKGVSALASQNIAFNGCQCVRGEALGIVIKTGNDTVIGKLMEMTSKEGGQPTRLEREHKRFVTFITVLALVVGAITFLIGVIVNNFQRITATFVNGFLVISVANVPQGLPITLGAALIIVARRLAKKGLYMKRLDVAETLGTATVVMCDKRGVFTSNDIAVTDIWHGREFFKGRIPIINRRRYSWDKLSSLHNSDEHACALLTAMSVCNKAQVEPIGSGNVAKWKQITFDVDLSNMNAWTSALENGSTQLDLEQNATQRAVQLNSIRAAFQHKNITGNPTEVALLKYVEESIRKKFEIVFEIPFDATRRFHVVVAKSSNESETSEEGVVNHFGSKSSCNDASLDYSTLGEEERELCRGNRKKKNFRAPKGRRMVCVVKEVQKASVAFHLWMCTTRRISLFQHGFRNIVAAFAILLEILALNFFIYTPGLQAWLGVEHPPAFVWLFCFGVAAVLLVFNESENQQRVRNAKSTVTKHGGQLNRNVTGYIVLHAVLCRSISTVAIVACDVDP</sequence>
<keyword evidence="11" id="KW-1185">Reference proteome</keyword>
<keyword evidence="2" id="KW-1003">Cell membrane</keyword>
<accession>A0A0B2VEZ1</accession>
<evidence type="ECO:0000256" key="5">
    <source>
        <dbReference type="ARBA" id="ARBA00022840"/>
    </source>
</evidence>
<dbReference type="PANTHER" id="PTHR43294">
    <property type="entry name" value="SODIUM/POTASSIUM-TRANSPORTING ATPASE SUBUNIT ALPHA"/>
    <property type="match status" value="1"/>
</dbReference>
<dbReference type="Gene3D" id="3.40.50.1000">
    <property type="entry name" value="HAD superfamily/HAD-like"/>
    <property type="match status" value="1"/>
</dbReference>
<evidence type="ECO:0000313" key="10">
    <source>
        <dbReference type="EMBL" id="KHN82096.1"/>
    </source>
</evidence>
<dbReference type="GO" id="GO:0005524">
    <property type="term" value="F:ATP binding"/>
    <property type="evidence" value="ECO:0007669"/>
    <property type="project" value="UniProtKB-KW"/>
</dbReference>
<dbReference type="Pfam" id="PF00689">
    <property type="entry name" value="Cation_ATPase_C"/>
    <property type="match status" value="1"/>
</dbReference>
<dbReference type="GO" id="GO:0005886">
    <property type="term" value="C:plasma membrane"/>
    <property type="evidence" value="ECO:0007669"/>
    <property type="project" value="UniProtKB-SubCell"/>
</dbReference>
<dbReference type="SMART" id="SM00831">
    <property type="entry name" value="Cation_ATPase_N"/>
    <property type="match status" value="1"/>
</dbReference>
<protein>
    <submittedName>
        <fullName evidence="10">Sodium/potassium-transporting ATPase subunit alpha-1</fullName>
    </submittedName>
</protein>
<dbReference type="SUPFAM" id="SSF81660">
    <property type="entry name" value="Metal cation-transporting ATPase, ATP-binding domain N"/>
    <property type="match status" value="1"/>
</dbReference>
<dbReference type="OMA" id="WISGEMD"/>
<dbReference type="Gene3D" id="3.40.1110.10">
    <property type="entry name" value="Calcium-transporting ATPase, cytoplasmic domain N"/>
    <property type="match status" value="2"/>
</dbReference>
<keyword evidence="7 8" id="KW-0472">Membrane</keyword>
<dbReference type="InterPro" id="IPR023214">
    <property type="entry name" value="HAD_sf"/>
</dbReference>
<keyword evidence="6 8" id="KW-1133">Transmembrane helix</keyword>
<proteinExistence type="predicted"/>
<dbReference type="Pfam" id="PF13246">
    <property type="entry name" value="Cation_ATPase"/>
    <property type="match status" value="1"/>
</dbReference>
<dbReference type="EMBL" id="JPKZ01001412">
    <property type="protein sequence ID" value="KHN82096.1"/>
    <property type="molecule type" value="Genomic_DNA"/>
</dbReference>
<keyword evidence="3 8" id="KW-0812">Transmembrane</keyword>
<dbReference type="InterPro" id="IPR023299">
    <property type="entry name" value="ATPase_P-typ_cyto_dom_N"/>
</dbReference>
<feature type="transmembrane region" description="Helical" evidence="8">
    <location>
        <begin position="296"/>
        <end position="318"/>
    </location>
</feature>
<gene>
    <name evidence="10" type="primary">ATP1A1</name>
    <name evidence="10" type="ORF">Tcan_14830</name>
</gene>
<dbReference type="InterPro" id="IPR023298">
    <property type="entry name" value="ATPase_P-typ_TM_dom_sf"/>
</dbReference>
<dbReference type="InterPro" id="IPR004014">
    <property type="entry name" value="ATPase_P-typ_cation-transptr_N"/>
</dbReference>
<dbReference type="GO" id="GO:0006883">
    <property type="term" value="P:intracellular sodium ion homeostasis"/>
    <property type="evidence" value="ECO:0007669"/>
    <property type="project" value="TreeGrafter"/>
</dbReference>
<dbReference type="SUPFAM" id="SSF81665">
    <property type="entry name" value="Calcium ATPase, transmembrane domain M"/>
    <property type="match status" value="2"/>
</dbReference>
<dbReference type="SUPFAM" id="SSF81653">
    <property type="entry name" value="Calcium ATPase, transduction domain A"/>
    <property type="match status" value="1"/>
</dbReference>
<evidence type="ECO:0000256" key="8">
    <source>
        <dbReference type="SAM" id="Phobius"/>
    </source>
</evidence>
<feature type="transmembrane region" description="Helical" evidence="8">
    <location>
        <begin position="672"/>
        <end position="691"/>
    </location>
</feature>
<evidence type="ECO:0000313" key="11">
    <source>
        <dbReference type="Proteomes" id="UP000031036"/>
    </source>
</evidence>
<feature type="transmembrane region" description="Helical" evidence="8">
    <location>
        <begin position="131"/>
        <end position="152"/>
    </location>
</feature>
<comment type="subcellular location">
    <subcellularLocation>
        <location evidence="1">Cell membrane</location>
        <topology evidence="1">Multi-pass membrane protein</topology>
    </subcellularLocation>
</comment>
<evidence type="ECO:0000256" key="6">
    <source>
        <dbReference type="ARBA" id="ARBA00022989"/>
    </source>
</evidence>
<dbReference type="GO" id="GO:0030007">
    <property type="term" value="P:intracellular potassium ion homeostasis"/>
    <property type="evidence" value="ECO:0007669"/>
    <property type="project" value="TreeGrafter"/>
</dbReference>
<feature type="non-terminal residue" evidence="10">
    <location>
        <position position="1"/>
    </location>
</feature>
<feature type="transmembrane region" description="Helical" evidence="8">
    <location>
        <begin position="330"/>
        <end position="356"/>
    </location>
</feature>
<dbReference type="AlphaFoldDB" id="A0A0B2VEZ1"/>
<organism evidence="10 11">
    <name type="scientific">Toxocara canis</name>
    <name type="common">Canine roundworm</name>
    <dbReference type="NCBI Taxonomy" id="6265"/>
    <lineage>
        <taxon>Eukaryota</taxon>
        <taxon>Metazoa</taxon>
        <taxon>Ecdysozoa</taxon>
        <taxon>Nematoda</taxon>
        <taxon>Chromadorea</taxon>
        <taxon>Rhabditida</taxon>
        <taxon>Spirurina</taxon>
        <taxon>Ascaridomorpha</taxon>
        <taxon>Ascaridoidea</taxon>
        <taxon>Toxocaridae</taxon>
        <taxon>Toxocara</taxon>
    </lineage>
</organism>
<dbReference type="GO" id="GO:1990573">
    <property type="term" value="P:potassium ion import across plasma membrane"/>
    <property type="evidence" value="ECO:0007669"/>
    <property type="project" value="TreeGrafter"/>
</dbReference>
<comment type="caution">
    <text evidence="10">The sequence shown here is derived from an EMBL/GenBank/DDBJ whole genome shotgun (WGS) entry which is preliminary data.</text>
</comment>
<feature type="domain" description="Cation-transporting P-type ATPase N-terminal" evidence="9">
    <location>
        <begin position="42"/>
        <end position="124"/>
    </location>
</feature>
<evidence type="ECO:0000256" key="4">
    <source>
        <dbReference type="ARBA" id="ARBA00022741"/>
    </source>
</evidence>
<feature type="transmembrane region" description="Helical" evidence="8">
    <location>
        <begin position="104"/>
        <end position="125"/>
    </location>
</feature>
<dbReference type="Gene3D" id="2.70.150.10">
    <property type="entry name" value="Calcium-transporting ATPase, cytoplasmic transduction domain A"/>
    <property type="match status" value="1"/>
</dbReference>
<evidence type="ECO:0000256" key="2">
    <source>
        <dbReference type="ARBA" id="ARBA00022475"/>
    </source>
</evidence>
<dbReference type="Gene3D" id="1.20.1110.10">
    <property type="entry name" value="Calcium-transporting ATPase, transmembrane domain"/>
    <property type="match status" value="2"/>
</dbReference>
<dbReference type="GO" id="GO:0036376">
    <property type="term" value="P:sodium ion export across plasma membrane"/>
    <property type="evidence" value="ECO:0007669"/>
    <property type="project" value="TreeGrafter"/>
</dbReference>
<dbReference type="STRING" id="6265.A0A0B2VEZ1"/>
<evidence type="ECO:0000259" key="9">
    <source>
        <dbReference type="SMART" id="SM00831"/>
    </source>
</evidence>
<dbReference type="Proteomes" id="UP000031036">
    <property type="component" value="Unassembled WGS sequence"/>
</dbReference>
<dbReference type="InterPro" id="IPR050510">
    <property type="entry name" value="Cation_transp_ATPase_P-type"/>
</dbReference>
<dbReference type="GO" id="GO:1902600">
    <property type="term" value="P:proton transmembrane transport"/>
    <property type="evidence" value="ECO:0007669"/>
    <property type="project" value="TreeGrafter"/>
</dbReference>
<dbReference type="GO" id="GO:0016887">
    <property type="term" value="F:ATP hydrolysis activity"/>
    <property type="evidence" value="ECO:0007669"/>
    <property type="project" value="InterPro"/>
</dbReference>
<name>A0A0B2VEZ1_TOXCA</name>
<evidence type="ECO:0000256" key="7">
    <source>
        <dbReference type="ARBA" id="ARBA00023136"/>
    </source>
</evidence>
<reference evidence="10 11" key="1">
    <citation type="submission" date="2014-11" db="EMBL/GenBank/DDBJ databases">
        <title>Genetic blueprint of the zoonotic pathogen Toxocara canis.</title>
        <authorList>
            <person name="Zhu X.-Q."/>
            <person name="Korhonen P.K."/>
            <person name="Cai H."/>
            <person name="Young N.D."/>
            <person name="Nejsum P."/>
            <person name="von Samson-Himmelstjerna G."/>
            <person name="Boag P.R."/>
            <person name="Tan P."/>
            <person name="Li Q."/>
            <person name="Min J."/>
            <person name="Yang Y."/>
            <person name="Wang X."/>
            <person name="Fang X."/>
            <person name="Hall R.S."/>
            <person name="Hofmann A."/>
            <person name="Sternberg P.W."/>
            <person name="Jex A.R."/>
            <person name="Gasser R.B."/>
        </authorList>
    </citation>
    <scope>NUCLEOTIDE SEQUENCE [LARGE SCALE GENOMIC DNA]</scope>
    <source>
        <strain evidence="10">PN_DK_2014</strain>
    </source>
</reference>
<dbReference type="InterPro" id="IPR008250">
    <property type="entry name" value="ATPase_P-typ_transduc_dom_A_sf"/>
</dbReference>
<dbReference type="NCBIfam" id="TIGR01494">
    <property type="entry name" value="ATPase_P-type"/>
    <property type="match status" value="1"/>
</dbReference>
<keyword evidence="5" id="KW-0067">ATP-binding</keyword>
<dbReference type="InterPro" id="IPR001757">
    <property type="entry name" value="P_typ_ATPase"/>
</dbReference>
<dbReference type="PANTHER" id="PTHR43294:SF21">
    <property type="entry name" value="CATION TRANSPORTING ATPASE"/>
    <property type="match status" value="1"/>
</dbReference>